<dbReference type="EMBL" id="CP144695">
    <property type="protein sequence ID" value="WVZ08713.1"/>
    <property type="molecule type" value="Genomic_DNA"/>
</dbReference>
<dbReference type="AlphaFoldDB" id="A0AAQ3NHA1"/>
<dbReference type="InterPro" id="IPR001701">
    <property type="entry name" value="Glyco_hydro_9"/>
</dbReference>
<feature type="domain" description="Glycoside hydrolase family 9" evidence="11">
    <location>
        <begin position="34"/>
        <end position="242"/>
    </location>
</feature>
<keyword evidence="3 8" id="KW-0378">Hydrolase</keyword>
<dbReference type="Proteomes" id="UP001374535">
    <property type="component" value="Chromosome 6"/>
</dbReference>
<evidence type="ECO:0000256" key="5">
    <source>
        <dbReference type="ARBA" id="ARBA00023277"/>
    </source>
</evidence>
<feature type="active site" evidence="8">
    <location>
        <position position="361"/>
    </location>
</feature>
<gene>
    <name evidence="12" type="ORF">V8G54_022059</name>
</gene>
<keyword evidence="6 8" id="KW-0326">Glycosidase</keyword>
<dbReference type="InterPro" id="IPR033126">
    <property type="entry name" value="Glyco_hydro_9_Asp/Glu_AS"/>
</dbReference>
<evidence type="ECO:0000256" key="10">
    <source>
        <dbReference type="RuleBase" id="RU361166"/>
    </source>
</evidence>
<feature type="chain" id="PRO_5042662839" description="Endoglucanase" evidence="10">
    <location>
        <begin position="29"/>
        <end position="445"/>
    </location>
</feature>
<feature type="active site" evidence="9">
    <location>
        <position position="421"/>
    </location>
</feature>
<feature type="signal peptide" evidence="10">
    <location>
        <begin position="1"/>
        <end position="28"/>
    </location>
</feature>
<accession>A0AAQ3NHA1</accession>
<keyword evidence="10" id="KW-0732">Signal</keyword>
<dbReference type="GO" id="GO:0030245">
    <property type="term" value="P:cellulose catabolic process"/>
    <property type="evidence" value="ECO:0007669"/>
    <property type="project" value="UniProtKB-KW"/>
</dbReference>
<evidence type="ECO:0000256" key="3">
    <source>
        <dbReference type="ARBA" id="ARBA00022801"/>
    </source>
</evidence>
<keyword evidence="7 8" id="KW-0624">Polysaccharide degradation</keyword>
<feature type="active site" evidence="9">
    <location>
        <position position="412"/>
    </location>
</feature>
<feature type="domain" description="Glycoside hydrolase family 9" evidence="11">
    <location>
        <begin position="249"/>
        <end position="434"/>
    </location>
</feature>
<dbReference type="Pfam" id="PF00759">
    <property type="entry name" value="Glyco_hydro_9"/>
    <property type="match status" value="2"/>
</dbReference>
<dbReference type="PROSITE" id="PS00698">
    <property type="entry name" value="GH9_3"/>
    <property type="match status" value="1"/>
</dbReference>
<proteinExistence type="inferred from homology"/>
<keyword evidence="13" id="KW-1185">Reference proteome</keyword>
<name>A0AAQ3NHA1_VIGMU</name>
<dbReference type="InterPro" id="IPR008928">
    <property type="entry name" value="6-hairpin_glycosidase_sf"/>
</dbReference>
<evidence type="ECO:0000256" key="6">
    <source>
        <dbReference type="ARBA" id="ARBA00023295"/>
    </source>
</evidence>
<comment type="catalytic activity">
    <reaction evidence="1 10">
        <text>Endohydrolysis of (1-&gt;4)-beta-D-glucosidic linkages in cellulose, lichenin and cereal beta-D-glucans.</text>
        <dbReference type="EC" id="3.2.1.4"/>
    </reaction>
</comment>
<evidence type="ECO:0000256" key="2">
    <source>
        <dbReference type="ARBA" id="ARBA00007072"/>
    </source>
</evidence>
<keyword evidence="4 10" id="KW-0136">Cellulose degradation</keyword>
<evidence type="ECO:0000256" key="4">
    <source>
        <dbReference type="ARBA" id="ARBA00023001"/>
    </source>
</evidence>
<dbReference type="InterPro" id="IPR012341">
    <property type="entry name" value="6hp_glycosidase-like_sf"/>
</dbReference>
<dbReference type="EC" id="3.2.1.4" evidence="10"/>
<dbReference type="PROSITE" id="PS00592">
    <property type="entry name" value="GH9_2"/>
    <property type="match status" value="1"/>
</dbReference>
<evidence type="ECO:0000256" key="9">
    <source>
        <dbReference type="PROSITE-ProRule" id="PRU10060"/>
    </source>
</evidence>
<evidence type="ECO:0000313" key="12">
    <source>
        <dbReference type="EMBL" id="WVZ08713.1"/>
    </source>
</evidence>
<evidence type="ECO:0000256" key="7">
    <source>
        <dbReference type="ARBA" id="ARBA00023326"/>
    </source>
</evidence>
<sequence>MASATTLSLMLHFLLLILCSSFHQTSLAFTSQEYQEALEKSILFFEGQRSGKLPSNQRLTWRGDSGLSDGSSYHVNLVGGYYDAGDNVKFGLPMAFTTTLLAWSVIEFGSSMMDQIENARAAIRWSADYLLKAATTTPDTLYVQVGDPNMDHKCWERPEDMDTPRNVYKVSAQNPGSDVAAETAAALAASSIVFGDSDPAYSSKLLQAAIKVFNFADRYRGSYSDSLGSVVCPFYCSYSGYHEFLEKNSEEFQLYKAHSDNYICSLMSGIPGSQAQYTRGGLLYKGSESNLQYVTSTSLLLLTYAKYLSANGGVVRCGTSTVTGENLVTLAKTQVDYILGDNPRKMSYMVGFGENYPKHLHHRGSSLPSVRARTQHISCNEGFQYLYAGSPNPNELVGAIVGGPDSNDNFSDDRNNYQQSEPATYINAPFVGAVAYFSAKPPTYY</sequence>
<evidence type="ECO:0000256" key="8">
    <source>
        <dbReference type="PROSITE-ProRule" id="PRU10059"/>
    </source>
</evidence>
<dbReference type="PANTHER" id="PTHR22298">
    <property type="entry name" value="ENDO-1,4-BETA-GLUCANASE"/>
    <property type="match status" value="1"/>
</dbReference>
<evidence type="ECO:0000259" key="11">
    <source>
        <dbReference type="Pfam" id="PF00759"/>
    </source>
</evidence>
<dbReference type="InterPro" id="IPR018221">
    <property type="entry name" value="Glyco_hydro_9_His_AS"/>
</dbReference>
<organism evidence="12 13">
    <name type="scientific">Vigna mungo</name>
    <name type="common">Black gram</name>
    <name type="synonym">Phaseolus mungo</name>
    <dbReference type="NCBI Taxonomy" id="3915"/>
    <lineage>
        <taxon>Eukaryota</taxon>
        <taxon>Viridiplantae</taxon>
        <taxon>Streptophyta</taxon>
        <taxon>Embryophyta</taxon>
        <taxon>Tracheophyta</taxon>
        <taxon>Spermatophyta</taxon>
        <taxon>Magnoliopsida</taxon>
        <taxon>eudicotyledons</taxon>
        <taxon>Gunneridae</taxon>
        <taxon>Pentapetalae</taxon>
        <taxon>rosids</taxon>
        <taxon>fabids</taxon>
        <taxon>Fabales</taxon>
        <taxon>Fabaceae</taxon>
        <taxon>Papilionoideae</taxon>
        <taxon>50 kb inversion clade</taxon>
        <taxon>NPAAA clade</taxon>
        <taxon>indigoferoid/millettioid clade</taxon>
        <taxon>Phaseoleae</taxon>
        <taxon>Vigna</taxon>
    </lineage>
</organism>
<dbReference type="GO" id="GO:0008810">
    <property type="term" value="F:cellulase activity"/>
    <property type="evidence" value="ECO:0007669"/>
    <property type="project" value="UniProtKB-EC"/>
</dbReference>
<reference evidence="12 13" key="1">
    <citation type="journal article" date="2023" name="Life. Sci Alliance">
        <title>Evolutionary insights into 3D genome organization and epigenetic landscape of Vigna mungo.</title>
        <authorList>
            <person name="Junaid A."/>
            <person name="Singh B."/>
            <person name="Bhatia S."/>
        </authorList>
    </citation>
    <scope>NUCLEOTIDE SEQUENCE [LARGE SCALE GENOMIC DNA]</scope>
    <source>
        <strain evidence="12">Urdbean</strain>
    </source>
</reference>
<dbReference type="Gene3D" id="1.50.10.10">
    <property type="match status" value="2"/>
</dbReference>
<protein>
    <recommendedName>
        <fullName evidence="10">Endoglucanase</fullName>
        <ecNumber evidence="10">3.2.1.4</ecNumber>
    </recommendedName>
</protein>
<keyword evidence="5 8" id="KW-0119">Carbohydrate metabolism</keyword>
<evidence type="ECO:0000313" key="13">
    <source>
        <dbReference type="Proteomes" id="UP001374535"/>
    </source>
</evidence>
<evidence type="ECO:0000256" key="1">
    <source>
        <dbReference type="ARBA" id="ARBA00000966"/>
    </source>
</evidence>
<dbReference type="SUPFAM" id="SSF48208">
    <property type="entry name" value="Six-hairpin glycosidases"/>
    <property type="match status" value="1"/>
</dbReference>
<comment type="similarity">
    <text evidence="2 8 10">Belongs to the glycosyl hydrolase 9 (cellulase E) family.</text>
</comment>